<keyword evidence="2" id="KW-1185">Reference proteome</keyword>
<organism evidence="1 2">
    <name type="scientific">Desulfovibrio legallii</name>
    <dbReference type="NCBI Taxonomy" id="571438"/>
    <lineage>
        <taxon>Bacteria</taxon>
        <taxon>Pseudomonadati</taxon>
        <taxon>Thermodesulfobacteriota</taxon>
        <taxon>Desulfovibrionia</taxon>
        <taxon>Desulfovibrionales</taxon>
        <taxon>Desulfovibrionaceae</taxon>
        <taxon>Desulfovibrio</taxon>
    </lineage>
</organism>
<dbReference type="EMBL" id="SIXC01000008">
    <property type="protein sequence ID" value="TBH79550.1"/>
    <property type="molecule type" value="Genomic_DNA"/>
</dbReference>
<evidence type="ECO:0000313" key="2">
    <source>
        <dbReference type="Proteomes" id="UP000292919"/>
    </source>
</evidence>
<dbReference type="Proteomes" id="UP000292919">
    <property type="component" value="Unassembled WGS sequence"/>
</dbReference>
<proteinExistence type="predicted"/>
<accession>A0A6H3FAE2</accession>
<dbReference type="RefSeq" id="WP_130958048.1">
    <property type="nucleotide sequence ID" value="NZ_JBHSHA010000014.1"/>
</dbReference>
<reference evidence="1 2" key="1">
    <citation type="submission" date="2018-12" db="EMBL/GenBank/DDBJ databases">
        <title>First genome draft of Desulfovibrio legallis sp. nov.</title>
        <authorList>
            <person name="Ben Dhia O."/>
            <person name="Najjari A."/>
            <person name="Ferjani R."/>
            <person name="Fhoula I."/>
            <person name="Fardeau M.-L."/>
            <person name="Boudabbous A."/>
            <person name="Ouzari H.I."/>
        </authorList>
    </citation>
    <scope>NUCLEOTIDE SEQUENCE [LARGE SCALE GENOMIC DNA]</scope>
    <source>
        <strain evidence="1 2">H1T</strain>
    </source>
</reference>
<gene>
    <name evidence="1" type="ORF">EB812_08145</name>
</gene>
<dbReference type="AlphaFoldDB" id="A0A6H3FAE2"/>
<name>A0A6H3FAE2_9BACT</name>
<protein>
    <submittedName>
        <fullName evidence="1">Uncharacterized protein</fullName>
    </submittedName>
</protein>
<comment type="caution">
    <text evidence="1">The sequence shown here is derived from an EMBL/GenBank/DDBJ whole genome shotgun (WGS) entry which is preliminary data.</text>
</comment>
<evidence type="ECO:0000313" key="1">
    <source>
        <dbReference type="EMBL" id="TBH79550.1"/>
    </source>
</evidence>
<sequence length="76" mass="8244">MKTSCRKGLAKCQVQLLESLNLMKVCISESYAALENMSPLVRGAAKGEELEEKLNCLVDSRIALEESVSNLSKAIG</sequence>